<dbReference type="EMBL" id="PFAN01000135">
    <property type="protein sequence ID" value="PIR94706.1"/>
    <property type="molecule type" value="Genomic_DNA"/>
</dbReference>
<evidence type="ECO:0000256" key="3">
    <source>
        <dbReference type="ARBA" id="ARBA00022692"/>
    </source>
</evidence>
<name>A0A2H0V6H6_9BACT</name>
<comment type="caution">
    <text evidence="7">The sequence shown here is derived from an EMBL/GenBank/DDBJ whole genome shotgun (WGS) entry which is preliminary data.</text>
</comment>
<evidence type="ECO:0000256" key="6">
    <source>
        <dbReference type="SAM" id="Phobius"/>
    </source>
</evidence>
<evidence type="ECO:0000313" key="8">
    <source>
        <dbReference type="Proteomes" id="UP000228614"/>
    </source>
</evidence>
<dbReference type="GO" id="GO:0016020">
    <property type="term" value="C:membrane"/>
    <property type="evidence" value="ECO:0007669"/>
    <property type="project" value="UniProtKB-SubCell"/>
</dbReference>
<evidence type="ECO:0000256" key="4">
    <source>
        <dbReference type="ARBA" id="ARBA00022989"/>
    </source>
</evidence>
<sequence>MKKTLIIIGIFAVIIIVGLFSYYNKFVTASENVDGQWAQVESQYQRRFDLIPNLVESVKGVMGQEKEVFGMIADARTKYAGASTVNEKAGAA</sequence>
<gene>
    <name evidence="7" type="ORF">COT95_02740</name>
</gene>
<evidence type="ECO:0000256" key="1">
    <source>
        <dbReference type="ARBA" id="ARBA00004167"/>
    </source>
</evidence>
<dbReference type="Gene3D" id="1.20.1440.20">
    <property type="entry name" value="LemA-like domain"/>
    <property type="match status" value="1"/>
</dbReference>
<reference evidence="8" key="1">
    <citation type="submission" date="2017-09" db="EMBL/GenBank/DDBJ databases">
        <title>Depth-based differentiation of microbial function through sediment-hosted aquifers and enrichment of novel symbionts in the deep terrestrial subsurface.</title>
        <authorList>
            <person name="Probst A.J."/>
            <person name="Ladd B."/>
            <person name="Jarett J.K."/>
            <person name="Geller-Mcgrath D.E."/>
            <person name="Sieber C.M.K."/>
            <person name="Emerson J.B."/>
            <person name="Anantharaman K."/>
            <person name="Thomas B.C."/>
            <person name="Malmstrom R."/>
            <person name="Stieglmeier M."/>
            <person name="Klingl A."/>
            <person name="Woyke T."/>
            <person name="Ryan C.M."/>
            <person name="Banfield J.F."/>
        </authorList>
    </citation>
    <scope>NUCLEOTIDE SEQUENCE [LARGE SCALE GENOMIC DNA]</scope>
</reference>
<keyword evidence="4 6" id="KW-1133">Transmembrane helix</keyword>
<evidence type="ECO:0000256" key="2">
    <source>
        <dbReference type="ARBA" id="ARBA00008854"/>
    </source>
</evidence>
<proteinExistence type="inferred from homology"/>
<dbReference type="InterPro" id="IPR007156">
    <property type="entry name" value="MamQ_LemA"/>
</dbReference>
<dbReference type="PANTHER" id="PTHR34478:SF2">
    <property type="entry name" value="MEMBRANE PROTEIN"/>
    <property type="match status" value="1"/>
</dbReference>
<dbReference type="Proteomes" id="UP000228614">
    <property type="component" value="Unassembled WGS sequence"/>
</dbReference>
<dbReference type="AlphaFoldDB" id="A0A2H0V6H6"/>
<protein>
    <submittedName>
        <fullName evidence="7">LemA family protein</fullName>
    </submittedName>
</protein>
<dbReference type="PANTHER" id="PTHR34478">
    <property type="entry name" value="PROTEIN LEMA"/>
    <property type="match status" value="1"/>
</dbReference>
<keyword evidence="5 6" id="KW-0472">Membrane</keyword>
<dbReference type="Pfam" id="PF04011">
    <property type="entry name" value="LemA"/>
    <property type="match status" value="1"/>
</dbReference>
<feature type="transmembrane region" description="Helical" evidence="6">
    <location>
        <begin position="5"/>
        <end position="23"/>
    </location>
</feature>
<comment type="subcellular location">
    <subcellularLocation>
        <location evidence="1">Membrane</location>
        <topology evidence="1">Single-pass membrane protein</topology>
    </subcellularLocation>
</comment>
<feature type="non-terminal residue" evidence="7">
    <location>
        <position position="92"/>
    </location>
</feature>
<dbReference type="SUPFAM" id="SSF140478">
    <property type="entry name" value="LemA-like"/>
    <property type="match status" value="1"/>
</dbReference>
<accession>A0A2H0V6H6</accession>
<evidence type="ECO:0000313" key="7">
    <source>
        <dbReference type="EMBL" id="PIR94706.1"/>
    </source>
</evidence>
<dbReference type="InterPro" id="IPR023353">
    <property type="entry name" value="LemA-like_dom_sf"/>
</dbReference>
<organism evidence="7 8">
    <name type="scientific">Candidatus Falkowbacteria bacterium CG10_big_fil_rev_8_21_14_0_10_37_6</name>
    <dbReference type="NCBI Taxonomy" id="1974563"/>
    <lineage>
        <taxon>Bacteria</taxon>
        <taxon>Candidatus Falkowiibacteriota</taxon>
    </lineage>
</organism>
<evidence type="ECO:0000256" key="5">
    <source>
        <dbReference type="ARBA" id="ARBA00023136"/>
    </source>
</evidence>
<keyword evidence="3 6" id="KW-0812">Transmembrane</keyword>
<comment type="similarity">
    <text evidence="2">Belongs to the LemA family.</text>
</comment>